<name>A0A316FTD4_9GAMM</name>
<comment type="caution">
    <text evidence="4">The sequence shown here is derived from an EMBL/GenBank/DDBJ whole genome shotgun (WGS) entry which is preliminary data.</text>
</comment>
<comment type="similarity">
    <text evidence="1">Belongs to the leucine-binding protein family.</text>
</comment>
<proteinExistence type="inferred from homology"/>
<evidence type="ECO:0000313" key="4">
    <source>
        <dbReference type="EMBL" id="PWK51839.1"/>
    </source>
</evidence>
<gene>
    <name evidence="4" type="ORF">C8D97_105155</name>
</gene>
<dbReference type="PANTHER" id="PTHR30483">
    <property type="entry name" value="LEUCINE-SPECIFIC-BINDING PROTEIN"/>
    <property type="match status" value="1"/>
</dbReference>
<dbReference type="InterPro" id="IPR051010">
    <property type="entry name" value="BCAA_transport"/>
</dbReference>
<dbReference type="RefSeq" id="WP_109763228.1">
    <property type="nucleotide sequence ID" value="NZ_QGGU01000005.1"/>
</dbReference>
<dbReference type="CDD" id="cd06268">
    <property type="entry name" value="PBP1_ABC_transporter_LIVBP-like"/>
    <property type="match status" value="1"/>
</dbReference>
<dbReference type="Gene3D" id="3.40.50.2300">
    <property type="match status" value="2"/>
</dbReference>
<evidence type="ECO:0000259" key="3">
    <source>
        <dbReference type="Pfam" id="PF13458"/>
    </source>
</evidence>
<feature type="domain" description="Leucine-binding protein" evidence="3">
    <location>
        <begin position="62"/>
        <end position="291"/>
    </location>
</feature>
<dbReference type="InterPro" id="IPR028081">
    <property type="entry name" value="Leu-bd"/>
</dbReference>
<keyword evidence="5" id="KW-1185">Reference proteome</keyword>
<dbReference type="OrthoDB" id="9147078at2"/>
<dbReference type="Proteomes" id="UP000245790">
    <property type="component" value="Unassembled WGS sequence"/>
</dbReference>
<reference evidence="4 5" key="1">
    <citation type="submission" date="2018-05" db="EMBL/GenBank/DDBJ databases">
        <title>Genomic Encyclopedia of Type Strains, Phase IV (KMG-IV): sequencing the most valuable type-strain genomes for metagenomic binning, comparative biology and taxonomic classification.</title>
        <authorList>
            <person name="Goeker M."/>
        </authorList>
    </citation>
    <scope>NUCLEOTIDE SEQUENCE [LARGE SCALE GENOMIC DNA]</scope>
    <source>
        <strain evidence="4 5">DSM 25350</strain>
    </source>
</reference>
<keyword evidence="2" id="KW-0732">Signal</keyword>
<dbReference type="SUPFAM" id="SSF53822">
    <property type="entry name" value="Periplasmic binding protein-like I"/>
    <property type="match status" value="1"/>
</dbReference>
<protein>
    <submittedName>
        <fullName evidence="4">ABC-type branched-subunit amino acid transport system substrate-binding protein</fullName>
    </submittedName>
</protein>
<dbReference type="EMBL" id="QGGU01000005">
    <property type="protein sequence ID" value="PWK51839.1"/>
    <property type="molecule type" value="Genomic_DNA"/>
</dbReference>
<evidence type="ECO:0000256" key="1">
    <source>
        <dbReference type="ARBA" id="ARBA00010062"/>
    </source>
</evidence>
<evidence type="ECO:0000313" key="5">
    <source>
        <dbReference type="Proteomes" id="UP000245790"/>
    </source>
</evidence>
<dbReference type="PANTHER" id="PTHR30483:SF6">
    <property type="entry name" value="PERIPLASMIC BINDING PROTEIN OF ABC TRANSPORTER FOR NATURAL AMINO ACIDS"/>
    <property type="match status" value="1"/>
</dbReference>
<evidence type="ECO:0000256" key="2">
    <source>
        <dbReference type="ARBA" id="ARBA00022729"/>
    </source>
</evidence>
<dbReference type="Pfam" id="PF13458">
    <property type="entry name" value="Peripla_BP_6"/>
    <property type="match status" value="1"/>
</dbReference>
<dbReference type="InterPro" id="IPR028082">
    <property type="entry name" value="Peripla_BP_I"/>
</dbReference>
<dbReference type="AlphaFoldDB" id="A0A316FTD4"/>
<organism evidence="4 5">
    <name type="scientific">Pleionea mediterranea</name>
    <dbReference type="NCBI Taxonomy" id="523701"/>
    <lineage>
        <taxon>Bacteria</taxon>
        <taxon>Pseudomonadati</taxon>
        <taxon>Pseudomonadota</taxon>
        <taxon>Gammaproteobacteria</taxon>
        <taxon>Oceanospirillales</taxon>
        <taxon>Pleioneaceae</taxon>
        <taxon>Pleionea</taxon>
    </lineage>
</organism>
<sequence>MIVIAVRVVFTFLVLIFTSFSVNAGSKDTLSSLTFDELLSVEVGKGGQGVFVSESYDGLNQPINIGLVLPVSKYPTYSTELIAAADSAAEIINKHGGVLGRPIAIIRGDDASNNDMAMSVTKELLDDFNAQVLIGPVESDRAQQVAEQLTLPNDIPLIAPTASMNQLVENNSRGLVYRLIASNAMQGEAIAKHIAQQSRHKKVIVIRTKHDYDIELTNEIIDSLNKKNGKVIEQIVLSRLVNYKEYNMKPVIQTLKNDKPQTVIVILPQFQAVQVLEHIEQANLSIMPLFITADLVKPTPIINADLPEIKKCLSMVIAESQRVDYNVFKQVSEKLNLDSTTYDSAYFFDSVFIMAYAKIYAQLNKVSFDEAILKITADGIQLTPDDFHRFPELATKHTSFQFDGASGRTHLNNNGHNVAASLYFWSPETANKPLRKCGKANRQS</sequence>
<accession>A0A316FTD4</accession>